<organism evidence="1">
    <name type="scientific">Siphoviridae sp. ctr4Z12</name>
    <dbReference type="NCBI Taxonomy" id="2827280"/>
    <lineage>
        <taxon>Viruses</taxon>
        <taxon>Duplodnaviria</taxon>
        <taxon>Heunggongvirae</taxon>
        <taxon>Uroviricota</taxon>
        <taxon>Caudoviricetes</taxon>
    </lineage>
</organism>
<accession>A0A8S5R4Q0</accession>
<dbReference type="EMBL" id="BK015818">
    <property type="protein sequence ID" value="DAE26423.1"/>
    <property type="molecule type" value="Genomic_DNA"/>
</dbReference>
<protein>
    <submittedName>
        <fullName evidence="1">Abi-like protein</fullName>
    </submittedName>
</protein>
<proteinExistence type="predicted"/>
<dbReference type="InterPro" id="IPR011664">
    <property type="entry name" value="Abi_system_AbiD/AbiF-like"/>
</dbReference>
<reference evidence="1" key="1">
    <citation type="journal article" date="2021" name="Proc. Natl. Acad. Sci. U.S.A.">
        <title>A Catalog of Tens of Thousands of Viruses from Human Metagenomes Reveals Hidden Associations with Chronic Diseases.</title>
        <authorList>
            <person name="Tisza M.J."/>
            <person name="Buck C.B."/>
        </authorList>
    </citation>
    <scope>NUCLEOTIDE SEQUENCE</scope>
    <source>
        <strain evidence="1">Ctr4Z12</strain>
    </source>
</reference>
<evidence type="ECO:0000313" key="1">
    <source>
        <dbReference type="EMBL" id="DAE26423.1"/>
    </source>
</evidence>
<sequence length="331" mass="38644">MSEEMNQYDKPFKTYEQLLELLESRNFIIDDKTFAIGVLKNISYYTLINGYYHIFDTEPGSDVLKTPVSFNNLYALHIIDSNFSNILFKYILAVERSLKSNISYIVSKTYGVYTDLSDLSCRNPDDYLCRDHYSRSTNIRNGILSQIKKELNNRPNPITRHYKSEKNHIPPWIITYNLPFGLSIKWYSILIEDDKTYICDQLLPIDSISLEHRKELLAKSLSLLKEYRNSMAHGNRLFVSNINIEIPKNLILTLFPTLTNSEEYDSGISKNGAYTLILLFSILLNEHYMIENMLQDLHTLFSPYRNTTISGKTIFEIFNLPNDLLERLQIQ</sequence>
<dbReference type="Pfam" id="PF07751">
    <property type="entry name" value="Abi_2"/>
    <property type="match status" value="1"/>
</dbReference>
<name>A0A8S5R4Q0_9CAUD</name>